<organism evidence="1 2">
    <name type="scientific">Panagrolaimus sp. ES5</name>
    <dbReference type="NCBI Taxonomy" id="591445"/>
    <lineage>
        <taxon>Eukaryota</taxon>
        <taxon>Metazoa</taxon>
        <taxon>Ecdysozoa</taxon>
        <taxon>Nematoda</taxon>
        <taxon>Chromadorea</taxon>
        <taxon>Rhabditida</taxon>
        <taxon>Tylenchina</taxon>
        <taxon>Panagrolaimomorpha</taxon>
        <taxon>Panagrolaimoidea</taxon>
        <taxon>Panagrolaimidae</taxon>
        <taxon>Panagrolaimus</taxon>
    </lineage>
</organism>
<evidence type="ECO:0000313" key="2">
    <source>
        <dbReference type="WBParaSite" id="ES5_v2.g20604.t1"/>
    </source>
</evidence>
<sequence length="451" mass="51671">MDSLPNEEHPDLGVDFSNKLVFDTTAKFDDSLKLSNGDLLDGKSKIDIMTNCVKLQTKDAIIYRYNIRFTKQLPDSDKEMPLLEVDDDDGRMLDVITFHLQKLNRQLMEAFYESFPAIFPGGAFAYCYDGAAMLYSFTQISTTSTSKSLQLSSCKSAKIMKQKCHIFLSIQPVFDLKDINDSKTGKEVAQFLKTVLINSALKGQQKLPYYDTEKFYWYKTTQIVEAGFPKFGKVQKLHVGIVPKVIFVDDSPVLVLEIIFVDDSPVLVLETIKDIFYPPINVHKLCCYYFNMKKTDDLVPREYTPLNAFLNGLICFSTVGENMTVPCILHGHERSHPDTVRVYHNDDEMSLTKFYQILYEYDIKRLNWPLGVTYYNGKKHFYPLECLTVAPGQKGKLSNVEPSKLALLQQFLNVPNNKKLEEIENVPAIFQTSKDEICKRLQILLLPNFPI</sequence>
<proteinExistence type="predicted"/>
<evidence type="ECO:0000313" key="1">
    <source>
        <dbReference type="Proteomes" id="UP000887579"/>
    </source>
</evidence>
<reference evidence="2" key="1">
    <citation type="submission" date="2022-11" db="UniProtKB">
        <authorList>
            <consortium name="WormBaseParasite"/>
        </authorList>
    </citation>
    <scope>IDENTIFICATION</scope>
</reference>
<dbReference type="Proteomes" id="UP000887579">
    <property type="component" value="Unplaced"/>
</dbReference>
<protein>
    <submittedName>
        <fullName evidence="2">PAZ domain-containing protein</fullName>
    </submittedName>
</protein>
<name>A0AC34FTT9_9BILA</name>
<accession>A0AC34FTT9</accession>
<dbReference type="WBParaSite" id="ES5_v2.g20604.t1">
    <property type="protein sequence ID" value="ES5_v2.g20604.t1"/>
    <property type="gene ID" value="ES5_v2.g20604"/>
</dbReference>